<organism evidence="1 2">
    <name type="scientific">Subdoligranulum variabile</name>
    <dbReference type="NCBI Taxonomy" id="214851"/>
    <lineage>
        <taxon>Bacteria</taxon>
        <taxon>Bacillati</taxon>
        <taxon>Bacillota</taxon>
        <taxon>Clostridia</taxon>
        <taxon>Eubacteriales</taxon>
        <taxon>Oscillospiraceae</taxon>
        <taxon>Subdoligranulum</taxon>
    </lineage>
</organism>
<protein>
    <submittedName>
        <fullName evidence="1">Uncharacterized protein</fullName>
    </submittedName>
</protein>
<sequence length="75" mass="8563">MNQILCTPREAIKFRHPHTPAELDWAETISDFYTARPIKGDATNFYTFVADVFAAGRISGVREERARRKGAARHE</sequence>
<evidence type="ECO:0000313" key="2">
    <source>
        <dbReference type="Proteomes" id="UP000782880"/>
    </source>
</evidence>
<reference evidence="1" key="1">
    <citation type="journal article" date="2021" name="PeerJ">
        <title>Extensive microbial diversity within the chicken gut microbiome revealed by metagenomics and culture.</title>
        <authorList>
            <person name="Gilroy R."/>
            <person name="Ravi A."/>
            <person name="Getino M."/>
            <person name="Pursley I."/>
            <person name="Horton D.L."/>
            <person name="Alikhan N.F."/>
            <person name="Baker D."/>
            <person name="Gharbi K."/>
            <person name="Hall N."/>
            <person name="Watson M."/>
            <person name="Adriaenssens E.M."/>
            <person name="Foster-Nyarko E."/>
            <person name="Jarju S."/>
            <person name="Secka A."/>
            <person name="Antonio M."/>
            <person name="Oren A."/>
            <person name="Chaudhuri R.R."/>
            <person name="La Ragione R."/>
            <person name="Hildebrand F."/>
            <person name="Pallen M.J."/>
        </authorList>
    </citation>
    <scope>NUCLEOTIDE SEQUENCE</scope>
    <source>
        <strain evidence="1">ChiBcec21-2208</strain>
    </source>
</reference>
<comment type="caution">
    <text evidence="1">The sequence shown here is derived from an EMBL/GenBank/DDBJ whole genome shotgun (WGS) entry which is preliminary data.</text>
</comment>
<gene>
    <name evidence="1" type="ORF">K8V20_00530</name>
</gene>
<reference evidence="1" key="2">
    <citation type="submission" date="2021-09" db="EMBL/GenBank/DDBJ databases">
        <authorList>
            <person name="Gilroy R."/>
        </authorList>
    </citation>
    <scope>NUCLEOTIDE SEQUENCE</scope>
    <source>
        <strain evidence="1">ChiBcec21-2208</strain>
    </source>
</reference>
<evidence type="ECO:0000313" key="1">
    <source>
        <dbReference type="EMBL" id="HJG27123.1"/>
    </source>
</evidence>
<name>A0A921II94_9FIRM</name>
<dbReference type="AlphaFoldDB" id="A0A921II94"/>
<dbReference type="EMBL" id="DYVE01000016">
    <property type="protein sequence ID" value="HJG27123.1"/>
    <property type="molecule type" value="Genomic_DNA"/>
</dbReference>
<dbReference type="Proteomes" id="UP000782880">
    <property type="component" value="Unassembled WGS sequence"/>
</dbReference>
<proteinExistence type="predicted"/>
<accession>A0A921II94</accession>